<dbReference type="Pfam" id="PF00400">
    <property type="entry name" value="WD40"/>
    <property type="match status" value="6"/>
</dbReference>
<evidence type="ECO:0000313" key="5">
    <source>
        <dbReference type="Proteomes" id="UP001215151"/>
    </source>
</evidence>
<proteinExistence type="predicted"/>
<name>A0AAD7X7S3_9APHY</name>
<feature type="repeat" description="WD" evidence="3">
    <location>
        <begin position="476"/>
        <end position="505"/>
    </location>
</feature>
<keyword evidence="2" id="KW-0677">Repeat</keyword>
<dbReference type="PROSITE" id="PS50294">
    <property type="entry name" value="WD_REPEATS_REGION"/>
    <property type="match status" value="1"/>
</dbReference>
<dbReference type="Proteomes" id="UP001215151">
    <property type="component" value="Unassembled WGS sequence"/>
</dbReference>
<reference evidence="4" key="1">
    <citation type="submission" date="2022-11" db="EMBL/GenBank/DDBJ databases">
        <title>Genome Sequence of Cubamyces cubensis.</title>
        <authorList>
            <person name="Buettner E."/>
        </authorList>
    </citation>
    <scope>NUCLEOTIDE SEQUENCE</scope>
    <source>
        <strain evidence="4">MPL-01</strain>
    </source>
</reference>
<protein>
    <recommendedName>
        <fullName evidence="6">WD40 repeat-like protein</fullName>
    </recommendedName>
</protein>
<dbReference type="EMBL" id="JAPEVG010000315">
    <property type="protein sequence ID" value="KAJ8468913.1"/>
    <property type="molecule type" value="Genomic_DNA"/>
</dbReference>
<dbReference type="InterPro" id="IPR001680">
    <property type="entry name" value="WD40_rpt"/>
</dbReference>
<organism evidence="4 5">
    <name type="scientific">Trametes cubensis</name>
    <dbReference type="NCBI Taxonomy" id="1111947"/>
    <lineage>
        <taxon>Eukaryota</taxon>
        <taxon>Fungi</taxon>
        <taxon>Dikarya</taxon>
        <taxon>Basidiomycota</taxon>
        <taxon>Agaricomycotina</taxon>
        <taxon>Agaricomycetes</taxon>
        <taxon>Polyporales</taxon>
        <taxon>Polyporaceae</taxon>
        <taxon>Trametes</taxon>
    </lineage>
</organism>
<dbReference type="PANTHER" id="PTHR19848:SF8">
    <property type="entry name" value="F-BOX AND WD REPEAT DOMAIN CONTAINING 7"/>
    <property type="match status" value="1"/>
</dbReference>
<dbReference type="SUPFAM" id="SSF50998">
    <property type="entry name" value="Quinoprotein alcohol dehydrogenase-like"/>
    <property type="match status" value="1"/>
</dbReference>
<evidence type="ECO:0008006" key="6">
    <source>
        <dbReference type="Google" id="ProtNLM"/>
    </source>
</evidence>
<evidence type="ECO:0000313" key="4">
    <source>
        <dbReference type="EMBL" id="KAJ8468913.1"/>
    </source>
</evidence>
<dbReference type="InterPro" id="IPR015943">
    <property type="entry name" value="WD40/YVTN_repeat-like_dom_sf"/>
</dbReference>
<comment type="caution">
    <text evidence="4">The sequence shown here is derived from an EMBL/GenBank/DDBJ whole genome shotgun (WGS) entry which is preliminary data.</text>
</comment>
<evidence type="ECO:0000256" key="2">
    <source>
        <dbReference type="ARBA" id="ARBA00022737"/>
    </source>
</evidence>
<gene>
    <name evidence="4" type="ORF">ONZ51_g9339</name>
</gene>
<dbReference type="SUPFAM" id="SSF82171">
    <property type="entry name" value="DPP6 N-terminal domain-like"/>
    <property type="match status" value="1"/>
</dbReference>
<sequence length="762" mass="83934">MYSTLALFAPLGSHIRRLATVDARTPLVARIGMEDAWSTTVVSCIVRTDWQIAALAFSPDGRCIACSDENATIRVLNAQTGAELQVCKTDHNLWDLGISFSPTGKELLSGTQDGGVYVWDVTTGVKLEIGTTTTSRNHSTRDSLSTQDRIMLRWMVPSTVVAVYHAAWSPDGKLVTSCQRQTINLWRVASPTQSVQLQRGNSEYPHFIMFSQDGFLLAGLDAGTCEIWDVRSVDWDTEAGVTLTQTLKNDSRVLTLAVSSDSRFVACGLSSGEIVLWTKSDGKRVQSLPGRSPVTSLVFYPNGLLAAAYGMSPFVLWDVSTGTPVKTESNEESTVVAFAPDGRHIAHATYNHLQIEQWSSEIKQNTGMTTSVADSDKQLTHRSERDDEELLEKHGGKVAMIATSPTGKLVLAVYEDEVRIYEVSSGRCMCAIKHPHMGKHGGVAVWSPAETFFARTGADKVVCVWKADTGELVGTLEGHSRDIKDVRFTRDEQHVLSASRDGTIRRGTIGQNGQLSPSEVLFQSNGDCFSALAVSSDGQWILSASHRSGSTPDTSSADLLAPPSRQPVRDAYGGYHVLRLHDATGRVVWIEYHPCDIRSVAFSEDCTRALAGSWEGEVFLYDLTQLIPPHDAPPRLLTVPEHRLSAQKTPYPIKRISFSPDGQAVISDRNYTSIPPELQLEPLRSGPADPSFTSVHYYQDEWIWQVNLDSTPRRLYWIPPSHRLADTPRERMFSQSANGRSIAYKTSQGFLVVMQVTSASQW</sequence>
<dbReference type="InterPro" id="IPR019775">
    <property type="entry name" value="WD40_repeat_CS"/>
</dbReference>
<evidence type="ECO:0000256" key="1">
    <source>
        <dbReference type="ARBA" id="ARBA00022574"/>
    </source>
</evidence>
<dbReference type="Gene3D" id="2.130.10.10">
    <property type="entry name" value="YVTN repeat-like/Quinoprotein amine dehydrogenase"/>
    <property type="match status" value="5"/>
</dbReference>
<dbReference type="PANTHER" id="PTHR19848">
    <property type="entry name" value="WD40 REPEAT PROTEIN"/>
    <property type="match status" value="1"/>
</dbReference>
<keyword evidence="1 3" id="KW-0853">WD repeat</keyword>
<dbReference type="InterPro" id="IPR011047">
    <property type="entry name" value="Quinoprotein_ADH-like_sf"/>
</dbReference>
<accession>A0AAD7X7S3</accession>
<evidence type="ECO:0000256" key="3">
    <source>
        <dbReference type="PROSITE-ProRule" id="PRU00221"/>
    </source>
</evidence>
<feature type="repeat" description="WD" evidence="3">
    <location>
        <begin position="98"/>
        <end position="129"/>
    </location>
</feature>
<keyword evidence="5" id="KW-1185">Reference proteome</keyword>
<dbReference type="PROSITE" id="PS00678">
    <property type="entry name" value="WD_REPEATS_1"/>
    <property type="match status" value="1"/>
</dbReference>
<dbReference type="SMART" id="SM00320">
    <property type="entry name" value="WD40"/>
    <property type="match status" value="11"/>
</dbReference>
<dbReference type="PROSITE" id="PS50082">
    <property type="entry name" value="WD_REPEATS_2"/>
    <property type="match status" value="2"/>
</dbReference>
<dbReference type="AlphaFoldDB" id="A0AAD7X7S3"/>